<dbReference type="NCBIfam" id="NF001140">
    <property type="entry name" value="PRK00147.1"/>
    <property type="match status" value="1"/>
</dbReference>
<evidence type="ECO:0000256" key="11">
    <source>
        <dbReference type="ARBA" id="ARBA00069325"/>
    </source>
</evidence>
<dbReference type="NCBIfam" id="TIGR00113">
    <property type="entry name" value="queA"/>
    <property type="match status" value="1"/>
</dbReference>
<dbReference type="UniPathway" id="UPA00392"/>
<evidence type="ECO:0000256" key="13">
    <source>
        <dbReference type="HAMAP-Rule" id="MF_00113"/>
    </source>
</evidence>
<dbReference type="AlphaFoldDB" id="A0A4R1K5L4"/>
<dbReference type="GO" id="GO:0051075">
    <property type="term" value="F:S-adenosylmethionine:tRNA ribosyltransferase-isomerase activity"/>
    <property type="evidence" value="ECO:0007669"/>
    <property type="project" value="UniProtKB-EC"/>
</dbReference>
<dbReference type="SUPFAM" id="SSF111337">
    <property type="entry name" value="QueA-like"/>
    <property type="match status" value="1"/>
</dbReference>
<keyword evidence="7 13" id="KW-0671">Queuosine biosynthesis</keyword>
<keyword evidence="5 13" id="KW-0808">Transferase</keyword>
<comment type="caution">
    <text evidence="14">The sequence shown here is derived from an EMBL/GenBank/DDBJ whole genome shotgun (WGS) entry which is preliminary data.</text>
</comment>
<name>A0A4R1K5L4_9BACT</name>
<evidence type="ECO:0000256" key="8">
    <source>
        <dbReference type="ARBA" id="ARBA00052751"/>
    </source>
</evidence>
<dbReference type="PANTHER" id="PTHR30307">
    <property type="entry name" value="S-ADENOSYLMETHIONINE:TRNA RIBOSYLTRANSFERASE-ISOMERASE"/>
    <property type="match status" value="1"/>
</dbReference>
<evidence type="ECO:0000256" key="2">
    <source>
        <dbReference type="ARBA" id="ARBA00004691"/>
    </source>
</evidence>
<dbReference type="InterPro" id="IPR042119">
    <property type="entry name" value="QueA_dom2"/>
</dbReference>
<dbReference type="InterPro" id="IPR036100">
    <property type="entry name" value="QueA_sf"/>
</dbReference>
<dbReference type="EMBL" id="SMGG01000006">
    <property type="protein sequence ID" value="TCK59485.1"/>
    <property type="molecule type" value="Genomic_DNA"/>
</dbReference>
<comment type="subunit">
    <text evidence="3 13">Monomer.</text>
</comment>
<proteinExistence type="inferred from homology"/>
<comment type="catalytic activity">
    <reaction evidence="8 13">
        <text>7-aminomethyl-7-carbaguanosine(34) in tRNA + S-adenosyl-L-methionine = epoxyqueuosine(34) in tRNA + adenine + L-methionine + 2 H(+)</text>
        <dbReference type="Rhea" id="RHEA:32155"/>
        <dbReference type="Rhea" id="RHEA-COMP:10342"/>
        <dbReference type="Rhea" id="RHEA-COMP:18582"/>
        <dbReference type="ChEBI" id="CHEBI:15378"/>
        <dbReference type="ChEBI" id="CHEBI:16708"/>
        <dbReference type="ChEBI" id="CHEBI:57844"/>
        <dbReference type="ChEBI" id="CHEBI:59789"/>
        <dbReference type="ChEBI" id="CHEBI:82833"/>
        <dbReference type="ChEBI" id="CHEBI:194443"/>
        <dbReference type="EC" id="2.4.99.17"/>
    </reaction>
</comment>
<evidence type="ECO:0000313" key="14">
    <source>
        <dbReference type="EMBL" id="TCK59485.1"/>
    </source>
</evidence>
<sequence length="341" mass="37678">MQTTSKTPVSAYDFHLPEELIAQSPAADRGTSRLLRITRSDGGIKDGTFTDIVGLIDDSCFLVVNSTRVMKARLYGRKPTGGMVEILVLEKLEDNFCLCLTKGNVKTGTILNFPDASAVIEQMREDGTRLIRFSEEPSDVMNRHGHIPLPPYIRREDTQDDASRYQTVYSADEASVAAPTAGLHFTQEILDRLKAKGVQILELSLNIGIGTFRPVKADYLEDHDMHTEKYFISADTAAEINRLKAGGKKLVAVGTTAVRALESASAGGQVRAGYGETDLFIKPGYSFRVIDRLITNFHLPKSTLLVLVTMFAGYDLTMQAYAHAVENGYRFFSYGDAMFIE</sequence>
<evidence type="ECO:0000256" key="5">
    <source>
        <dbReference type="ARBA" id="ARBA00022679"/>
    </source>
</evidence>
<dbReference type="InterPro" id="IPR042118">
    <property type="entry name" value="QueA_dom1"/>
</dbReference>
<accession>A0A4R1K5L4</accession>
<dbReference type="Proteomes" id="UP000294614">
    <property type="component" value="Unassembled WGS sequence"/>
</dbReference>
<dbReference type="GO" id="GO:0005737">
    <property type="term" value="C:cytoplasm"/>
    <property type="evidence" value="ECO:0007669"/>
    <property type="project" value="UniProtKB-SubCell"/>
</dbReference>
<evidence type="ECO:0000256" key="1">
    <source>
        <dbReference type="ARBA" id="ARBA00004496"/>
    </source>
</evidence>
<dbReference type="HAMAP" id="MF_00113">
    <property type="entry name" value="QueA"/>
    <property type="match status" value="1"/>
</dbReference>
<dbReference type="RefSeq" id="WP_132874392.1">
    <property type="nucleotide sequence ID" value="NZ_SMGG01000006.1"/>
</dbReference>
<keyword evidence="6 13" id="KW-0949">S-adenosyl-L-methionine</keyword>
<comment type="function">
    <text evidence="13">Transfers and isomerizes the ribose moiety from AdoMet to the 7-aminomethyl group of 7-deazaguanine (preQ1-tRNA) to give epoxyqueuosine (oQ-tRNA).</text>
</comment>
<dbReference type="FunFam" id="3.40.1780.10:FF:000001">
    <property type="entry name" value="S-adenosylmethionine:tRNA ribosyltransferase-isomerase"/>
    <property type="match status" value="1"/>
</dbReference>
<keyword evidence="4 13" id="KW-0963">Cytoplasm</keyword>
<dbReference type="PANTHER" id="PTHR30307:SF0">
    <property type="entry name" value="S-ADENOSYLMETHIONINE:TRNA RIBOSYLTRANSFERASE-ISOMERASE"/>
    <property type="match status" value="1"/>
</dbReference>
<evidence type="ECO:0000256" key="10">
    <source>
        <dbReference type="ARBA" id="ARBA00066503"/>
    </source>
</evidence>
<dbReference type="Gene3D" id="2.40.10.240">
    <property type="entry name" value="QueA-like"/>
    <property type="match status" value="1"/>
</dbReference>
<dbReference type="EC" id="2.4.99.17" evidence="10 13"/>
<evidence type="ECO:0000256" key="3">
    <source>
        <dbReference type="ARBA" id="ARBA00011245"/>
    </source>
</evidence>
<keyword evidence="15" id="KW-1185">Reference proteome</keyword>
<dbReference type="GO" id="GO:0008616">
    <property type="term" value="P:tRNA queuosine(34) biosynthetic process"/>
    <property type="evidence" value="ECO:0007669"/>
    <property type="project" value="UniProtKB-UniRule"/>
</dbReference>
<protein>
    <recommendedName>
        <fullName evidence="11 13">S-adenosylmethionine:tRNA ribosyltransferase-isomerase</fullName>
        <ecNumber evidence="10 13">2.4.99.17</ecNumber>
    </recommendedName>
    <alternativeName>
        <fullName evidence="12 13">Queuosine biosynthesis protein QueA</fullName>
    </alternativeName>
</protein>
<comment type="similarity">
    <text evidence="9 13">Belongs to the QueA family.</text>
</comment>
<organism evidence="14 15">
    <name type="scientific">Seleniivibrio woodruffii</name>
    <dbReference type="NCBI Taxonomy" id="1078050"/>
    <lineage>
        <taxon>Bacteria</taxon>
        <taxon>Pseudomonadati</taxon>
        <taxon>Deferribacterota</taxon>
        <taxon>Deferribacteres</taxon>
        <taxon>Deferribacterales</taxon>
        <taxon>Geovibrionaceae</taxon>
        <taxon>Seleniivibrio</taxon>
    </lineage>
</organism>
<comment type="pathway">
    <text evidence="2 13">tRNA modification; tRNA-queuosine biosynthesis.</text>
</comment>
<evidence type="ECO:0000256" key="6">
    <source>
        <dbReference type="ARBA" id="ARBA00022691"/>
    </source>
</evidence>
<gene>
    <name evidence="13" type="primary">queA</name>
    <name evidence="14" type="ORF">C8D98_2419</name>
</gene>
<evidence type="ECO:0000313" key="15">
    <source>
        <dbReference type="Proteomes" id="UP000294614"/>
    </source>
</evidence>
<dbReference type="OrthoDB" id="9805933at2"/>
<dbReference type="Pfam" id="PF02547">
    <property type="entry name" value="Queuosine_synth"/>
    <property type="match status" value="1"/>
</dbReference>
<dbReference type="InterPro" id="IPR003699">
    <property type="entry name" value="QueA"/>
</dbReference>
<evidence type="ECO:0000256" key="4">
    <source>
        <dbReference type="ARBA" id="ARBA00022490"/>
    </source>
</evidence>
<dbReference type="Gene3D" id="3.40.1780.10">
    <property type="entry name" value="QueA-like"/>
    <property type="match status" value="1"/>
</dbReference>
<keyword evidence="14" id="KW-0413">Isomerase</keyword>
<evidence type="ECO:0000256" key="7">
    <source>
        <dbReference type="ARBA" id="ARBA00022785"/>
    </source>
</evidence>
<evidence type="ECO:0000256" key="12">
    <source>
        <dbReference type="ARBA" id="ARBA00076160"/>
    </source>
</evidence>
<comment type="subcellular location">
    <subcellularLocation>
        <location evidence="1 13">Cytoplasm</location>
    </subcellularLocation>
</comment>
<evidence type="ECO:0000256" key="9">
    <source>
        <dbReference type="ARBA" id="ARBA00061210"/>
    </source>
</evidence>
<reference evidence="14 15" key="1">
    <citation type="submission" date="2019-03" db="EMBL/GenBank/DDBJ databases">
        <title>Genomic Encyclopedia of Type Strains, Phase IV (KMG-IV): sequencing the most valuable type-strain genomes for metagenomic binning, comparative biology and taxonomic classification.</title>
        <authorList>
            <person name="Goeker M."/>
        </authorList>
    </citation>
    <scope>NUCLEOTIDE SEQUENCE [LARGE SCALE GENOMIC DNA]</scope>
    <source>
        <strain evidence="14 15">DSM 24984</strain>
    </source>
</reference>